<dbReference type="NCBIfam" id="NF009814">
    <property type="entry name" value="PRK13299.1"/>
    <property type="match status" value="1"/>
</dbReference>
<dbReference type="Pfam" id="PF01743">
    <property type="entry name" value="PolyA_pol"/>
    <property type="match status" value="1"/>
</dbReference>
<dbReference type="InterPro" id="IPR002646">
    <property type="entry name" value="PolA_pol_head_dom"/>
</dbReference>
<name>A0ABQ1VY67_9BACL</name>
<evidence type="ECO:0000313" key="13">
    <source>
        <dbReference type="EMBL" id="GGG05095.1"/>
    </source>
</evidence>
<dbReference type="Gene3D" id="3.30.460.10">
    <property type="entry name" value="Beta Polymerase, domain 2"/>
    <property type="match status" value="1"/>
</dbReference>
<evidence type="ECO:0000256" key="7">
    <source>
        <dbReference type="ARBA" id="ARBA00022842"/>
    </source>
</evidence>
<protein>
    <submittedName>
        <fullName evidence="13">CCA-adding enzyme</fullName>
    </submittedName>
</protein>
<dbReference type="Proteomes" id="UP000608420">
    <property type="component" value="Unassembled WGS sequence"/>
</dbReference>
<dbReference type="SUPFAM" id="SSF81301">
    <property type="entry name" value="Nucleotidyltransferase"/>
    <property type="match status" value="1"/>
</dbReference>
<dbReference type="InterPro" id="IPR050264">
    <property type="entry name" value="Bact_CCA-adding_enz_type3_sf"/>
</dbReference>
<evidence type="ECO:0000256" key="9">
    <source>
        <dbReference type="RuleBase" id="RU003953"/>
    </source>
</evidence>
<sequence>MNSWKQVDPLMYHQGEKVLRILIDQGYEAYFVGGCVRDELMGREVHDMDIATSARPEQVISLFERTVPTGIQHGTVMVLMKDHSFEVTTFRKEADYEDHRRPSRVEFVDAIKEDLQRRDFTMNAMALSIDGRLIDPFGGREDIAARQIRCVGAAEERFEEDALRMMRAIRFASIFGFKPVKSLWRALLIGREKLTFIAMERIRAELERMLEGPHPLRGLALIHRSGVINYVKYPLTYELPLRQSYLQTLEMPSLKGLEKRLYLLLRGVRMSGDDAIEWLKQWTFPNRIAEQTTKLIQFDEQWLAQLVIYEAEPKEREELRKAWISLELAYGRATTAAWLQCHQALLQSLVQAGSLVLEEEQLTVAHLHKYLEQASKWHDEMKVYELRDLAVAGSDMIEGLGMKGGPWLGQLMKQLLERVALGKLNNEREALLEYAKDVMNQDGI</sequence>
<keyword evidence="3" id="KW-0819">tRNA processing</keyword>
<organism evidence="13 14">
    <name type="scientific">Paenibacillus aceti</name>
    <dbReference type="NCBI Taxonomy" id="1820010"/>
    <lineage>
        <taxon>Bacteria</taxon>
        <taxon>Bacillati</taxon>
        <taxon>Bacillota</taxon>
        <taxon>Bacilli</taxon>
        <taxon>Bacillales</taxon>
        <taxon>Paenibacillaceae</taxon>
        <taxon>Paenibacillus</taxon>
    </lineage>
</organism>
<dbReference type="EMBL" id="BMIW01000021">
    <property type="protein sequence ID" value="GGG05095.1"/>
    <property type="molecule type" value="Genomic_DNA"/>
</dbReference>
<dbReference type="Pfam" id="PF12627">
    <property type="entry name" value="PolyA_pol_RNAbd"/>
    <property type="match status" value="1"/>
</dbReference>
<evidence type="ECO:0000256" key="4">
    <source>
        <dbReference type="ARBA" id="ARBA00022695"/>
    </source>
</evidence>
<dbReference type="PANTHER" id="PTHR46173">
    <property type="entry name" value="CCA TRNA NUCLEOTIDYLTRANSFERASE 1, MITOCHONDRIAL"/>
    <property type="match status" value="1"/>
</dbReference>
<accession>A0ABQ1VY67</accession>
<dbReference type="InterPro" id="IPR043519">
    <property type="entry name" value="NT_sf"/>
</dbReference>
<dbReference type="InterPro" id="IPR032828">
    <property type="entry name" value="PolyA_RNA-bd"/>
</dbReference>
<proteinExistence type="inferred from homology"/>
<dbReference type="RefSeq" id="WP_120462255.1">
    <property type="nucleotide sequence ID" value="NZ_BMIW01000021.1"/>
</dbReference>
<keyword evidence="7" id="KW-0460">Magnesium</keyword>
<evidence type="ECO:0000256" key="3">
    <source>
        <dbReference type="ARBA" id="ARBA00022694"/>
    </source>
</evidence>
<evidence type="ECO:0000256" key="5">
    <source>
        <dbReference type="ARBA" id="ARBA00022723"/>
    </source>
</evidence>
<dbReference type="PANTHER" id="PTHR46173:SF1">
    <property type="entry name" value="CCA TRNA NUCLEOTIDYLTRANSFERASE 1, MITOCHONDRIAL"/>
    <property type="match status" value="1"/>
</dbReference>
<dbReference type="Gene3D" id="1.10.246.80">
    <property type="match status" value="1"/>
</dbReference>
<feature type="domain" description="CCA-adding enzyme C-terminal" evidence="12">
    <location>
        <begin position="268"/>
        <end position="435"/>
    </location>
</feature>
<comment type="cofactor">
    <cofactor evidence="1">
        <name>Mg(2+)</name>
        <dbReference type="ChEBI" id="CHEBI:18420"/>
    </cofactor>
</comment>
<keyword evidence="8 9" id="KW-0694">RNA-binding</keyword>
<gene>
    <name evidence="13" type="primary">cca</name>
    <name evidence="13" type="ORF">GCM10010913_28650</name>
</gene>
<evidence type="ECO:0000259" key="12">
    <source>
        <dbReference type="Pfam" id="PF13735"/>
    </source>
</evidence>
<feature type="domain" description="tRNA nucleotidyltransferase/poly(A) polymerase RNA and SrmB- binding" evidence="11">
    <location>
        <begin position="190"/>
        <end position="231"/>
    </location>
</feature>
<keyword evidence="6" id="KW-0547">Nucleotide-binding</keyword>
<comment type="similarity">
    <text evidence="9">Belongs to the tRNA nucleotidyltransferase/poly(A) polymerase family.</text>
</comment>
<comment type="caution">
    <text evidence="13">The sequence shown here is derived from an EMBL/GenBank/DDBJ whole genome shotgun (WGS) entry which is preliminary data.</text>
</comment>
<dbReference type="SUPFAM" id="SSF81891">
    <property type="entry name" value="Poly A polymerase C-terminal region-like"/>
    <property type="match status" value="1"/>
</dbReference>
<keyword evidence="14" id="KW-1185">Reference proteome</keyword>
<evidence type="ECO:0000256" key="2">
    <source>
        <dbReference type="ARBA" id="ARBA00022679"/>
    </source>
</evidence>
<evidence type="ECO:0000259" key="10">
    <source>
        <dbReference type="Pfam" id="PF01743"/>
    </source>
</evidence>
<dbReference type="Pfam" id="PF13735">
    <property type="entry name" value="tRNA_NucTran2_2"/>
    <property type="match status" value="1"/>
</dbReference>
<evidence type="ECO:0000259" key="11">
    <source>
        <dbReference type="Pfam" id="PF12627"/>
    </source>
</evidence>
<dbReference type="Gene3D" id="1.10.3090.10">
    <property type="entry name" value="cca-adding enzyme, domain 2"/>
    <property type="match status" value="1"/>
</dbReference>
<keyword evidence="5" id="KW-0479">Metal-binding</keyword>
<reference evidence="14" key="1">
    <citation type="journal article" date="2019" name="Int. J. Syst. Evol. Microbiol.">
        <title>The Global Catalogue of Microorganisms (GCM) 10K type strain sequencing project: providing services to taxonomists for standard genome sequencing and annotation.</title>
        <authorList>
            <consortium name="The Broad Institute Genomics Platform"/>
            <consortium name="The Broad Institute Genome Sequencing Center for Infectious Disease"/>
            <person name="Wu L."/>
            <person name="Ma J."/>
        </authorList>
    </citation>
    <scope>NUCLEOTIDE SEQUENCE [LARGE SCALE GENOMIC DNA]</scope>
    <source>
        <strain evidence="14">CGMCC 1.15420</strain>
    </source>
</reference>
<evidence type="ECO:0000256" key="1">
    <source>
        <dbReference type="ARBA" id="ARBA00001946"/>
    </source>
</evidence>
<dbReference type="InterPro" id="IPR032810">
    <property type="entry name" value="CCA-adding_enz_C"/>
</dbReference>
<evidence type="ECO:0000256" key="6">
    <source>
        <dbReference type="ARBA" id="ARBA00022741"/>
    </source>
</evidence>
<dbReference type="CDD" id="cd05398">
    <property type="entry name" value="NT_ClassII-CCAase"/>
    <property type="match status" value="1"/>
</dbReference>
<evidence type="ECO:0000313" key="14">
    <source>
        <dbReference type="Proteomes" id="UP000608420"/>
    </source>
</evidence>
<feature type="domain" description="Poly A polymerase head" evidence="10">
    <location>
        <begin position="29"/>
        <end position="149"/>
    </location>
</feature>
<evidence type="ECO:0000256" key="8">
    <source>
        <dbReference type="ARBA" id="ARBA00022884"/>
    </source>
</evidence>
<keyword evidence="2 9" id="KW-0808">Transferase</keyword>
<keyword evidence="4" id="KW-0548">Nucleotidyltransferase</keyword>